<dbReference type="STRING" id="1707952.A6A03_02875"/>
<keyword evidence="1" id="KW-0732">Signal</keyword>
<feature type="signal peptide" evidence="1">
    <location>
        <begin position="1"/>
        <end position="27"/>
    </location>
</feature>
<evidence type="ECO:0000313" key="4">
    <source>
        <dbReference type="Proteomes" id="UP000078287"/>
    </source>
</evidence>
<sequence length="449" mass="49379">MRGSIVRRGLIVAVLVVLSTAIAHVQAAPTTAPSQQPPVAPTYRIFATREGLVGYRTANGHIIQPRDRFVALPCWCALSPKGTDKFKVRLTYNGRSVVVPVWDVGPWNTRDDYWNPNRRYSDLPIGMPMAEAAYFHGYNGGRDEWGRRITLPNGIDIADGTFWDDLGMTRSDYVYVTFLWLGEDPGPGDAVEVGPSQFTDDAAQETVTAPEGAFTIDNTDTAFDPVGKDWYEERCGLNGQHQWTYSTTDPAKATTAAAWTAPNLNPGFYEVKAYIPTCGNPATTSARYRISHAGATTEVTLDQRSASGQWASLGTYYFGGPGNEVPQVFLSDLTGDRGMSVRYDAIAWEPRSDTTPPNTQILSMTRAGNGFSIKWGGNDDMTGIASYDVQVRLLPDGGWTDWKKETTDLSAWFGPDEGKQFAFRVRARDWAGNVEPWEEAAIADTTNVP</sequence>
<evidence type="ECO:0000259" key="2">
    <source>
        <dbReference type="Pfam" id="PF25275"/>
    </source>
</evidence>
<organism evidence="3 4">
    <name type="scientific">Chloroflexus islandicus</name>
    <dbReference type="NCBI Taxonomy" id="1707952"/>
    <lineage>
        <taxon>Bacteria</taxon>
        <taxon>Bacillati</taxon>
        <taxon>Chloroflexota</taxon>
        <taxon>Chloroflexia</taxon>
        <taxon>Chloroflexales</taxon>
        <taxon>Chloroflexineae</taxon>
        <taxon>Chloroflexaceae</taxon>
        <taxon>Chloroflexus</taxon>
    </lineage>
</organism>
<accession>A0A178M7B2</accession>
<dbReference type="Pfam" id="PF25275">
    <property type="entry name" value="Golvesin_C"/>
    <property type="match status" value="1"/>
</dbReference>
<reference evidence="3 4" key="1">
    <citation type="submission" date="2016-04" db="EMBL/GenBank/DDBJ databases">
        <title>Chloroflexus islandicus sp. nov., a thermophilic filamentous anoxygenic phototrophic bacterium from geyser Strokkur (Iceland).</title>
        <authorList>
            <person name="Gaisin V.A."/>
            <person name="Kalashnikov A.M."/>
            <person name="Sukhacheva M.V."/>
            <person name="Grouzdev D.S."/>
            <person name="Ivanov T.M."/>
            <person name="Kuznetsov B."/>
            <person name="Gorlenko V.M."/>
        </authorList>
    </citation>
    <scope>NUCLEOTIDE SEQUENCE [LARGE SCALE GENOMIC DNA]</scope>
    <source>
        <strain evidence="4">isl-2</strain>
    </source>
</reference>
<evidence type="ECO:0000313" key="3">
    <source>
        <dbReference type="EMBL" id="OAN44107.1"/>
    </source>
</evidence>
<keyword evidence="4" id="KW-1185">Reference proteome</keyword>
<dbReference type="Proteomes" id="UP000078287">
    <property type="component" value="Unassembled WGS sequence"/>
</dbReference>
<gene>
    <name evidence="3" type="ORF">A6A03_02875</name>
</gene>
<proteinExistence type="predicted"/>
<dbReference type="OrthoDB" id="3734014at2"/>
<feature type="domain" description="Golvesin/Xly CBD-like" evidence="2">
    <location>
        <begin position="215"/>
        <end position="346"/>
    </location>
</feature>
<evidence type="ECO:0000256" key="1">
    <source>
        <dbReference type="SAM" id="SignalP"/>
    </source>
</evidence>
<dbReference type="AlphaFoldDB" id="A0A178M7B2"/>
<comment type="caution">
    <text evidence="3">The sequence shown here is derived from an EMBL/GenBank/DDBJ whole genome shotgun (WGS) entry which is preliminary data.</text>
</comment>
<name>A0A178M7B2_9CHLR</name>
<feature type="chain" id="PRO_5008091751" description="Golvesin/Xly CBD-like domain-containing protein" evidence="1">
    <location>
        <begin position="28"/>
        <end position="449"/>
    </location>
</feature>
<dbReference type="EMBL" id="LWQS01000071">
    <property type="protein sequence ID" value="OAN44107.1"/>
    <property type="molecule type" value="Genomic_DNA"/>
</dbReference>
<dbReference type="RefSeq" id="WP_066789590.1">
    <property type="nucleotide sequence ID" value="NZ_LWQS01000071.1"/>
</dbReference>
<protein>
    <recommendedName>
        <fullName evidence="2">Golvesin/Xly CBD-like domain-containing protein</fullName>
    </recommendedName>
</protein>
<dbReference type="InterPro" id="IPR033803">
    <property type="entry name" value="CBD-like_Golvesin-Xly"/>
</dbReference>